<dbReference type="RefSeq" id="WP_108141782.1">
    <property type="nucleotide sequence ID" value="NZ_QAXS01000032.1"/>
</dbReference>
<dbReference type="EMBL" id="QAXS01000032">
    <property type="protein sequence ID" value="PTV94442.1"/>
    <property type="molecule type" value="Genomic_DNA"/>
</dbReference>
<name>A0A2T5RGX1_9FIRM</name>
<gene>
    <name evidence="1" type="ORF">C8C76_13216</name>
</gene>
<sequence>MKKVTKLENYRKKKKEEKLSQIDENGFREIPEDELAEMLDRNGDLKLDSDDYDIYDEEFIQENAEHIAHHTLPFCTVCDSPLKEGDRVDSLWPMQYRNNICNWCQDKLPKKIKNKGIVNLEKLELVLIEEDYKKIKEHLNKKDIYNIEGHQIITEDLFQKIKYQILNG</sequence>
<evidence type="ECO:0000313" key="1">
    <source>
        <dbReference type="EMBL" id="PTV94442.1"/>
    </source>
</evidence>
<protein>
    <submittedName>
        <fullName evidence="1">Uncharacterized protein</fullName>
    </submittedName>
</protein>
<evidence type="ECO:0000313" key="2">
    <source>
        <dbReference type="Proteomes" id="UP000244089"/>
    </source>
</evidence>
<dbReference type="OrthoDB" id="2133164at2"/>
<reference evidence="1 2" key="1">
    <citation type="submission" date="2018-04" db="EMBL/GenBank/DDBJ databases">
        <title>Subsurface microbial communities from deep shales in Ohio and West Virginia, USA.</title>
        <authorList>
            <person name="Wrighton K."/>
        </authorList>
    </citation>
    <scope>NUCLEOTIDE SEQUENCE [LARGE SCALE GENOMIC DNA]</scope>
    <source>
        <strain evidence="1 2">WC1</strain>
    </source>
</reference>
<comment type="caution">
    <text evidence="1">The sequence shown here is derived from an EMBL/GenBank/DDBJ whole genome shotgun (WGS) entry which is preliminary data.</text>
</comment>
<proteinExistence type="predicted"/>
<dbReference type="AlphaFoldDB" id="A0A2T5RGX1"/>
<organism evidence="1 2">
    <name type="scientific">Halanaerobium saccharolyticum</name>
    <dbReference type="NCBI Taxonomy" id="43595"/>
    <lineage>
        <taxon>Bacteria</taxon>
        <taxon>Bacillati</taxon>
        <taxon>Bacillota</taxon>
        <taxon>Clostridia</taxon>
        <taxon>Halanaerobiales</taxon>
        <taxon>Halanaerobiaceae</taxon>
        <taxon>Halanaerobium</taxon>
    </lineage>
</organism>
<dbReference type="Proteomes" id="UP000244089">
    <property type="component" value="Unassembled WGS sequence"/>
</dbReference>
<accession>A0A2T5RGX1</accession>